<dbReference type="GO" id="GO:0030245">
    <property type="term" value="P:cellulose catabolic process"/>
    <property type="evidence" value="ECO:0007669"/>
    <property type="project" value="UniProtKB-KW"/>
</dbReference>
<sequence length="335" mass="37732">MRFHCEVPNNRIELIMRKPVCATLAVMMSLLFSPLSHADRAWESYKARFFKPEGRIVDTGNGGVSHTEGQGFAMLMAVANDDKATFDKLWQWTDSQLKNKENGLFYWRYNPAESNPVADKNNAADGDVLIAWALLKADARWHDKRYSAASDAITKALIDHSVIRYAGYRVMLPGVQGFKLEGEVVLNPSYFVFPAWQAFSRRSHLPVWRDLIKDGKRLLGKMGSGKANLPTDWVSLASGGKLAPAKGWPPRMSYDAIRVPLYVAWSDKQSPLLTPWKAWFGQFSREQTPAWVNVTTNEYAPYMMEGGLLAVRDFTMGSLPVNPKSPLKTTTIRQV</sequence>
<keyword evidence="8" id="KW-0732">Signal</keyword>
<evidence type="ECO:0000313" key="10">
    <source>
        <dbReference type="Proteomes" id="UP000255163"/>
    </source>
</evidence>
<feature type="chain" id="PRO_5016953101" description="cellulase" evidence="8">
    <location>
        <begin position="39"/>
        <end position="335"/>
    </location>
</feature>
<organism evidence="9 10">
    <name type="scientific">Enterobacter asburiae</name>
    <dbReference type="NCBI Taxonomy" id="61645"/>
    <lineage>
        <taxon>Bacteria</taxon>
        <taxon>Pseudomonadati</taxon>
        <taxon>Pseudomonadota</taxon>
        <taxon>Gammaproteobacteria</taxon>
        <taxon>Enterobacterales</taxon>
        <taxon>Enterobacteriaceae</taxon>
        <taxon>Enterobacter</taxon>
        <taxon>Enterobacter cloacae complex</taxon>
    </lineage>
</organism>
<dbReference type="InterPro" id="IPR008928">
    <property type="entry name" value="6-hairpin_glycosidase_sf"/>
</dbReference>
<evidence type="ECO:0000256" key="3">
    <source>
        <dbReference type="ARBA" id="ARBA00012601"/>
    </source>
</evidence>
<dbReference type="Pfam" id="PF01270">
    <property type="entry name" value="Glyco_hydro_8"/>
    <property type="match status" value="1"/>
</dbReference>
<keyword evidence="6 9" id="KW-0326">Glycosidase</keyword>
<keyword evidence="7" id="KW-0119">Carbohydrate metabolism</keyword>
<name>A0A376FGX5_ENTAS</name>
<evidence type="ECO:0000256" key="1">
    <source>
        <dbReference type="ARBA" id="ARBA00000966"/>
    </source>
</evidence>
<dbReference type="GO" id="GO:0008810">
    <property type="term" value="F:cellulase activity"/>
    <property type="evidence" value="ECO:0007669"/>
    <property type="project" value="UniProtKB-EC"/>
</dbReference>
<accession>A0A376FGX5</accession>
<protein>
    <recommendedName>
        <fullName evidence="3">cellulase</fullName>
        <ecNumber evidence="3">3.2.1.4</ecNumber>
    </recommendedName>
</protein>
<reference evidence="9 10" key="1">
    <citation type="submission" date="2018-06" db="EMBL/GenBank/DDBJ databases">
        <authorList>
            <consortium name="Pathogen Informatics"/>
            <person name="Doyle S."/>
        </authorList>
    </citation>
    <scope>NUCLEOTIDE SEQUENCE [LARGE SCALE GENOMIC DNA]</scope>
    <source>
        <strain evidence="9 10">NCTC12123</strain>
    </source>
</reference>
<evidence type="ECO:0000256" key="8">
    <source>
        <dbReference type="SAM" id="SignalP"/>
    </source>
</evidence>
<dbReference type="InterPro" id="IPR012341">
    <property type="entry name" value="6hp_glycosidase-like_sf"/>
</dbReference>
<proteinExistence type="inferred from homology"/>
<comment type="catalytic activity">
    <reaction evidence="1">
        <text>Endohydrolysis of (1-&gt;4)-beta-D-glucosidic linkages in cellulose, lichenin and cereal beta-D-glucans.</text>
        <dbReference type="EC" id="3.2.1.4"/>
    </reaction>
</comment>
<keyword evidence="4 9" id="KW-0378">Hydrolase</keyword>
<dbReference type="STRING" id="640513.Entas_4219"/>
<comment type="similarity">
    <text evidence="2">Belongs to the glycosyl hydrolase 8 (cellulase D) family.</text>
</comment>
<gene>
    <name evidence="9" type="ORF">NCTC12123_04089</name>
</gene>
<evidence type="ECO:0000256" key="6">
    <source>
        <dbReference type="ARBA" id="ARBA00023295"/>
    </source>
</evidence>
<dbReference type="AlphaFoldDB" id="A0A376FGX5"/>
<dbReference type="EC" id="3.2.1.4" evidence="3"/>
<dbReference type="PRINTS" id="PR00735">
    <property type="entry name" value="GLHYDRLASE8"/>
</dbReference>
<evidence type="ECO:0000256" key="2">
    <source>
        <dbReference type="ARBA" id="ARBA00009209"/>
    </source>
</evidence>
<dbReference type="InterPro" id="IPR002037">
    <property type="entry name" value="Glyco_hydro_8"/>
</dbReference>
<keyword evidence="7" id="KW-0624">Polysaccharide degradation</keyword>
<dbReference type="Gene3D" id="1.50.10.10">
    <property type="match status" value="1"/>
</dbReference>
<evidence type="ECO:0000256" key="7">
    <source>
        <dbReference type="ARBA" id="ARBA00023326"/>
    </source>
</evidence>
<dbReference type="EMBL" id="UFYI01000007">
    <property type="protein sequence ID" value="STD23916.1"/>
    <property type="molecule type" value="Genomic_DNA"/>
</dbReference>
<keyword evidence="5" id="KW-0136">Cellulose degradation</keyword>
<dbReference type="SUPFAM" id="SSF48208">
    <property type="entry name" value="Six-hairpin glycosidases"/>
    <property type="match status" value="1"/>
</dbReference>
<dbReference type="Proteomes" id="UP000255163">
    <property type="component" value="Unassembled WGS sequence"/>
</dbReference>
<evidence type="ECO:0000313" key="9">
    <source>
        <dbReference type="EMBL" id="STD23916.1"/>
    </source>
</evidence>
<feature type="signal peptide" evidence="8">
    <location>
        <begin position="1"/>
        <end position="38"/>
    </location>
</feature>
<evidence type="ECO:0000256" key="4">
    <source>
        <dbReference type="ARBA" id="ARBA00022801"/>
    </source>
</evidence>
<evidence type="ECO:0000256" key="5">
    <source>
        <dbReference type="ARBA" id="ARBA00023001"/>
    </source>
</evidence>